<keyword evidence="1" id="KW-1185">Reference proteome</keyword>
<evidence type="ECO:0000313" key="2">
    <source>
        <dbReference type="WBParaSite" id="Hba_04599"/>
    </source>
</evidence>
<dbReference type="Proteomes" id="UP000095283">
    <property type="component" value="Unplaced"/>
</dbReference>
<sequence>MTILDQIHPFEFAAAHWWLSLFYQWTQSSGDNLIRPSSPFRTVYY</sequence>
<accession>A0A1I7WHY6</accession>
<protein>
    <submittedName>
        <fullName evidence="2">Glycosyl transferase</fullName>
    </submittedName>
</protein>
<evidence type="ECO:0000313" key="1">
    <source>
        <dbReference type="Proteomes" id="UP000095283"/>
    </source>
</evidence>
<dbReference type="AlphaFoldDB" id="A0A1I7WHY6"/>
<proteinExistence type="predicted"/>
<reference evidence="2" key="1">
    <citation type="submission" date="2016-11" db="UniProtKB">
        <authorList>
            <consortium name="WormBaseParasite"/>
        </authorList>
    </citation>
    <scope>IDENTIFICATION</scope>
</reference>
<dbReference type="WBParaSite" id="Hba_04599">
    <property type="protein sequence ID" value="Hba_04599"/>
    <property type="gene ID" value="Hba_04599"/>
</dbReference>
<name>A0A1I7WHY6_HETBA</name>
<organism evidence="1 2">
    <name type="scientific">Heterorhabditis bacteriophora</name>
    <name type="common">Entomopathogenic nematode worm</name>
    <dbReference type="NCBI Taxonomy" id="37862"/>
    <lineage>
        <taxon>Eukaryota</taxon>
        <taxon>Metazoa</taxon>
        <taxon>Ecdysozoa</taxon>
        <taxon>Nematoda</taxon>
        <taxon>Chromadorea</taxon>
        <taxon>Rhabditida</taxon>
        <taxon>Rhabditina</taxon>
        <taxon>Rhabditomorpha</taxon>
        <taxon>Strongyloidea</taxon>
        <taxon>Heterorhabditidae</taxon>
        <taxon>Heterorhabditis</taxon>
    </lineage>
</organism>